<evidence type="ECO:0000256" key="7">
    <source>
        <dbReference type="ARBA" id="ARBA00023136"/>
    </source>
</evidence>
<dbReference type="EMBL" id="BRXY01000414">
    <property type="protein sequence ID" value="GMH93522.1"/>
    <property type="molecule type" value="Genomic_DNA"/>
</dbReference>
<evidence type="ECO:0000256" key="6">
    <source>
        <dbReference type="ARBA" id="ARBA00022989"/>
    </source>
</evidence>
<keyword evidence="5 9" id="KW-0812">Transmembrane</keyword>
<evidence type="ECO:0000256" key="3">
    <source>
        <dbReference type="ARBA" id="ARBA00022448"/>
    </source>
</evidence>
<feature type="transmembrane region" description="Helical" evidence="9">
    <location>
        <begin position="192"/>
        <end position="212"/>
    </location>
</feature>
<gene>
    <name evidence="10" type="ORF">TrST_g8417</name>
</gene>
<feature type="transmembrane region" description="Helical" evidence="9">
    <location>
        <begin position="417"/>
        <end position="438"/>
    </location>
</feature>
<evidence type="ECO:0008006" key="12">
    <source>
        <dbReference type="Google" id="ProtNLM"/>
    </source>
</evidence>
<evidence type="ECO:0000256" key="2">
    <source>
        <dbReference type="ARBA" id="ARBA00010199"/>
    </source>
</evidence>
<protein>
    <recommendedName>
        <fullName evidence="12">MATE efflux family protein</fullName>
    </recommendedName>
</protein>
<feature type="region of interest" description="Disordered" evidence="8">
    <location>
        <begin position="1"/>
        <end position="28"/>
    </location>
</feature>
<dbReference type="NCBIfam" id="TIGR00797">
    <property type="entry name" value="matE"/>
    <property type="match status" value="1"/>
</dbReference>
<evidence type="ECO:0000313" key="10">
    <source>
        <dbReference type="EMBL" id="GMH93522.1"/>
    </source>
</evidence>
<dbReference type="Proteomes" id="UP001165085">
    <property type="component" value="Unassembled WGS sequence"/>
</dbReference>
<evidence type="ECO:0000256" key="8">
    <source>
        <dbReference type="SAM" id="MobiDB-lite"/>
    </source>
</evidence>
<proteinExistence type="inferred from homology"/>
<reference evidence="11" key="1">
    <citation type="journal article" date="2023" name="Commun. Biol.">
        <title>Genome analysis of Parmales, the sister group of diatoms, reveals the evolutionary specialization of diatoms from phago-mixotrophs to photoautotrophs.</title>
        <authorList>
            <person name="Ban H."/>
            <person name="Sato S."/>
            <person name="Yoshikawa S."/>
            <person name="Yamada K."/>
            <person name="Nakamura Y."/>
            <person name="Ichinomiya M."/>
            <person name="Sato N."/>
            <person name="Blanc-Mathieu R."/>
            <person name="Endo H."/>
            <person name="Kuwata A."/>
            <person name="Ogata H."/>
        </authorList>
    </citation>
    <scope>NUCLEOTIDE SEQUENCE [LARGE SCALE GENOMIC DNA]</scope>
    <source>
        <strain evidence="11">NIES 3701</strain>
    </source>
</reference>
<feature type="transmembrane region" description="Helical" evidence="9">
    <location>
        <begin position="232"/>
        <end position="249"/>
    </location>
</feature>
<organism evidence="10 11">
    <name type="scientific">Triparma strigata</name>
    <dbReference type="NCBI Taxonomy" id="1606541"/>
    <lineage>
        <taxon>Eukaryota</taxon>
        <taxon>Sar</taxon>
        <taxon>Stramenopiles</taxon>
        <taxon>Ochrophyta</taxon>
        <taxon>Bolidophyceae</taxon>
        <taxon>Parmales</taxon>
        <taxon>Triparmaceae</taxon>
        <taxon>Triparma</taxon>
    </lineage>
</organism>
<keyword evidence="7 9" id="KW-0472">Membrane</keyword>
<dbReference type="Pfam" id="PF01554">
    <property type="entry name" value="MatE"/>
    <property type="match status" value="2"/>
</dbReference>
<dbReference type="InterPro" id="IPR002528">
    <property type="entry name" value="MATE_fam"/>
</dbReference>
<feature type="transmembrane region" description="Helical" evidence="9">
    <location>
        <begin position="388"/>
        <end position="410"/>
    </location>
</feature>
<dbReference type="GO" id="GO:0015297">
    <property type="term" value="F:antiporter activity"/>
    <property type="evidence" value="ECO:0007669"/>
    <property type="project" value="InterPro"/>
</dbReference>
<comment type="similarity">
    <text evidence="2">Belongs to the multi antimicrobial extrusion (MATE) (TC 2.A.66.1) family.</text>
</comment>
<dbReference type="GO" id="GO:0005886">
    <property type="term" value="C:plasma membrane"/>
    <property type="evidence" value="ECO:0007669"/>
    <property type="project" value="UniProtKB-SubCell"/>
</dbReference>
<dbReference type="PANTHER" id="PTHR11206">
    <property type="entry name" value="MULTIDRUG RESISTANCE PROTEIN"/>
    <property type="match status" value="1"/>
</dbReference>
<evidence type="ECO:0000256" key="5">
    <source>
        <dbReference type="ARBA" id="ARBA00022692"/>
    </source>
</evidence>
<feature type="transmembrane region" description="Helical" evidence="9">
    <location>
        <begin position="270"/>
        <end position="298"/>
    </location>
</feature>
<feature type="transmembrane region" description="Helical" evidence="9">
    <location>
        <begin position="349"/>
        <end position="376"/>
    </location>
</feature>
<evidence type="ECO:0000256" key="4">
    <source>
        <dbReference type="ARBA" id="ARBA00022475"/>
    </source>
</evidence>
<sequence>MNDEGQRQLIDPTTEPLLHPSPTEKPSTLPLTISEIRKRIISASWPQASVVACRLATDLTDVAILGHLGTDELAGSAFAGVVTTISSVVLWQGFGDALITLSSQAVGAGNPKLAGTWLQTSLLCCTVGSIPVCIIWWFAGDLLSFASGVDEDVVHFAKLFARWSIIWLWPDACFGAFSQWLNGQQKVKPTIFINFIFVFVNAGLNYLLIFGIKGYFSGLGFIGSPIATSITKILRGLCLIYYCVSVRSLHVDCWGGWDRSSISKIRLKRFFAQAIPAALVGLVEQAQFVFITIMISTIGEAELAAHSGMLNIFSLMSSAMYGLTDAGASTVGLLLGAGRNDLAKSASYLLLKLMFVMAVFVAILFISTHSIIGRIFSNDNEVIELSSSLALILSISYCLLSITFACFGTLQGQGRPHIAAVSMFFGLWGLSVPCAYLFGIKESLGLVGVWWGLVVGYSVMTFVMCGFVMKSDWVKLEENARKRSEAPGT</sequence>
<keyword evidence="11" id="KW-1185">Reference proteome</keyword>
<evidence type="ECO:0000313" key="11">
    <source>
        <dbReference type="Proteomes" id="UP001165085"/>
    </source>
</evidence>
<dbReference type="AlphaFoldDB" id="A0A9W7BN81"/>
<evidence type="ECO:0000256" key="9">
    <source>
        <dbReference type="SAM" id="Phobius"/>
    </source>
</evidence>
<feature type="transmembrane region" description="Helical" evidence="9">
    <location>
        <begin position="159"/>
        <end position="180"/>
    </location>
</feature>
<evidence type="ECO:0000256" key="1">
    <source>
        <dbReference type="ARBA" id="ARBA00004651"/>
    </source>
</evidence>
<feature type="transmembrane region" description="Helical" evidence="9">
    <location>
        <begin position="120"/>
        <end position="139"/>
    </location>
</feature>
<dbReference type="GO" id="GO:0042910">
    <property type="term" value="F:xenobiotic transmembrane transporter activity"/>
    <property type="evidence" value="ECO:0007669"/>
    <property type="project" value="InterPro"/>
</dbReference>
<dbReference type="OrthoDB" id="2126698at2759"/>
<keyword evidence="6 9" id="KW-1133">Transmembrane helix</keyword>
<dbReference type="InterPro" id="IPR048279">
    <property type="entry name" value="MdtK-like"/>
</dbReference>
<feature type="transmembrane region" description="Helical" evidence="9">
    <location>
        <begin position="450"/>
        <end position="469"/>
    </location>
</feature>
<dbReference type="PIRSF" id="PIRSF006603">
    <property type="entry name" value="DinF"/>
    <property type="match status" value="1"/>
</dbReference>
<feature type="transmembrane region" description="Helical" evidence="9">
    <location>
        <begin position="318"/>
        <end position="337"/>
    </location>
</feature>
<comment type="caution">
    <text evidence="10">The sequence shown here is derived from an EMBL/GenBank/DDBJ whole genome shotgun (WGS) entry which is preliminary data.</text>
</comment>
<name>A0A9W7BN81_9STRA</name>
<comment type="subcellular location">
    <subcellularLocation>
        <location evidence="1">Cell membrane</location>
        <topology evidence="1">Multi-pass membrane protein</topology>
    </subcellularLocation>
</comment>
<keyword evidence="4" id="KW-1003">Cell membrane</keyword>
<keyword evidence="3" id="KW-0813">Transport</keyword>
<accession>A0A9W7BN81</accession>